<name>A0ABD3E108_9LAMI</name>
<evidence type="ECO:0000313" key="23">
    <source>
        <dbReference type="EMBL" id="KAL3647627.1"/>
    </source>
</evidence>
<keyword evidence="4 18" id="KW-0808">Transferase</keyword>
<dbReference type="InterPro" id="IPR051343">
    <property type="entry name" value="G-type_lectin_kinases/EP1-like"/>
</dbReference>
<dbReference type="FunFam" id="3.30.200.20:FF:000059">
    <property type="entry name" value="S-receptor-like serine/threonine-protein kinase"/>
    <property type="match status" value="1"/>
</dbReference>
<evidence type="ECO:0000256" key="9">
    <source>
        <dbReference type="ARBA" id="ARBA00022777"/>
    </source>
</evidence>
<evidence type="ECO:0000256" key="11">
    <source>
        <dbReference type="ARBA" id="ARBA00022989"/>
    </source>
</evidence>
<dbReference type="GO" id="GO:0030246">
    <property type="term" value="F:carbohydrate binding"/>
    <property type="evidence" value="ECO:0007669"/>
    <property type="project" value="UniProtKB-KW"/>
</dbReference>
<dbReference type="InterPro" id="IPR000858">
    <property type="entry name" value="S_locus_glycoprot_dom"/>
</dbReference>
<dbReference type="CDD" id="cd01098">
    <property type="entry name" value="PAN_AP_plant"/>
    <property type="match status" value="1"/>
</dbReference>
<dbReference type="GO" id="GO:0004674">
    <property type="term" value="F:protein serine/threonine kinase activity"/>
    <property type="evidence" value="ECO:0007669"/>
    <property type="project" value="UniProtKB-KW"/>
</dbReference>
<keyword evidence="13" id="KW-1015">Disulfide bond</keyword>
<evidence type="ECO:0000256" key="2">
    <source>
        <dbReference type="ARBA" id="ARBA00022527"/>
    </source>
</evidence>
<dbReference type="PROSITE" id="PS00108">
    <property type="entry name" value="PROTEIN_KINASE_ST"/>
    <property type="match status" value="1"/>
</dbReference>
<dbReference type="SUPFAM" id="SSF51110">
    <property type="entry name" value="alpha-D-mannose-specific plant lectins"/>
    <property type="match status" value="1"/>
</dbReference>
<comment type="catalytic activity">
    <reaction evidence="17 18">
        <text>L-seryl-[protein] + ATP = O-phospho-L-seryl-[protein] + ADP + H(+)</text>
        <dbReference type="Rhea" id="RHEA:17989"/>
        <dbReference type="Rhea" id="RHEA-COMP:9863"/>
        <dbReference type="Rhea" id="RHEA-COMP:11604"/>
        <dbReference type="ChEBI" id="CHEBI:15378"/>
        <dbReference type="ChEBI" id="CHEBI:29999"/>
        <dbReference type="ChEBI" id="CHEBI:30616"/>
        <dbReference type="ChEBI" id="CHEBI:83421"/>
        <dbReference type="ChEBI" id="CHEBI:456216"/>
        <dbReference type="EC" id="2.7.11.1"/>
    </reaction>
</comment>
<keyword evidence="2 18" id="KW-0723">Serine/threonine-protein kinase</keyword>
<evidence type="ECO:0000256" key="16">
    <source>
        <dbReference type="ARBA" id="ARBA00047899"/>
    </source>
</evidence>
<reference evidence="24" key="1">
    <citation type="journal article" date="2024" name="IScience">
        <title>Strigolactones Initiate the Formation of Haustorium-like Structures in Castilleja.</title>
        <authorList>
            <person name="Buerger M."/>
            <person name="Peterson D."/>
            <person name="Chory J."/>
        </authorList>
    </citation>
    <scope>NUCLEOTIDE SEQUENCE [LARGE SCALE GENOMIC DNA]</scope>
</reference>
<dbReference type="PROSITE" id="PS50927">
    <property type="entry name" value="BULB_LECTIN"/>
    <property type="match status" value="1"/>
</dbReference>
<dbReference type="FunFam" id="1.10.510.10:FF:000237">
    <property type="entry name" value="G-type lectin S-receptor-like serine/threonine-protein kinase"/>
    <property type="match status" value="1"/>
</dbReference>
<dbReference type="Proteomes" id="UP001632038">
    <property type="component" value="Unassembled WGS sequence"/>
</dbReference>
<dbReference type="InterPro" id="IPR000719">
    <property type="entry name" value="Prot_kinase_dom"/>
</dbReference>
<dbReference type="FunFam" id="2.90.10.10:FF:000013">
    <property type="entry name" value="G-type lectin S-receptor-like serine/threonine-protein kinase LECRK1"/>
    <property type="match status" value="1"/>
</dbReference>
<dbReference type="GO" id="GO:0016020">
    <property type="term" value="C:membrane"/>
    <property type="evidence" value="ECO:0007669"/>
    <property type="project" value="UniProtKB-SubCell"/>
</dbReference>
<dbReference type="EC" id="2.7.11.1" evidence="18"/>
<dbReference type="Gene3D" id="1.10.510.10">
    <property type="entry name" value="Transferase(Phosphotransferase) domain 1"/>
    <property type="match status" value="1"/>
</dbReference>
<keyword evidence="24" id="KW-1185">Reference proteome</keyword>
<evidence type="ECO:0000256" key="12">
    <source>
        <dbReference type="ARBA" id="ARBA00023136"/>
    </source>
</evidence>
<evidence type="ECO:0000256" key="13">
    <source>
        <dbReference type="ARBA" id="ARBA00023157"/>
    </source>
</evidence>
<evidence type="ECO:0000256" key="1">
    <source>
        <dbReference type="ARBA" id="ARBA00004479"/>
    </source>
</evidence>
<sequence length="851" mass="94932">MSIFLVLQKVKQEKSMDQQFQLFQTNSIHQKHMSLIQWRKVMKCNNKALSCEQRKITAMAQFLLLIITLIILFPFPVFSQTTTGNIAVGSSLTASESSNPWLSPSGDFAFGFQPLQNNTNLFVLAIWFASIPDRTIVWFERRSYPVPRGSILSLDGADGLVLRDPQGRHLYTTDGISDRVASGFMNDTGNFVLLRSDSTYLWQSFGSPADTILPTQSIEVNGQLISRKTPTNFSQGRFYARVNGAGDFVLSMKTLDSNVDFAAEYYNSRTSDRNSSNPGYQLAFNESGSIAVMMRDGEQQSLTSSSFPSVSDNYYRATIDFDGVFTQYYFPRNFNSSSRWTAANSWPDNICSEIGSGACGYNSVCSLENSRPVCRCPQGFSLADPNDAYGNCNPNFLQSSCVQGETDGYEMLEIFNTDWPHGDYEAINPSTADECRNACMNDCFCATSIYRSRSCWKKKLPLFNGRLDTSLGATAFLKFRKGDVPIVNPSRPSADRPKNDRKGLVIVGSVLLGSSAFVNILFISAACIGFFLIYSKKLPAVNPAHETNLRCFSYRELVQATDDFKEEVGRGAFGIVYKGVVPIGGERVVAVKKLNKGAQDSDKEFRTEVNVIGQVHHKNLVPLIGFCDEGHHQLLVYEYMSNETLAGFLFGDMKPSWSQRTQIALGVARGLTYLHEECSLQIIHCDIKPQNILLDEYLNARISDFGLAKLLMMNQSNTLTNIRGTKGYVAPEWFRNMKITAKVDVYSFGVLLLEIVCCRKSVESMEFDGENPILTDWVGDCFVEGRLDALVENDAEALSNGETLERYVRVGIWCIQEDASLRPTMRKAFQMLEGSVEVGVPPCPYPINSTV</sequence>
<feature type="domain" description="Bulb-type lectin" evidence="22">
    <location>
        <begin position="83"/>
        <end position="206"/>
    </location>
</feature>
<keyword evidence="6" id="KW-0732">Signal</keyword>
<accession>A0ABD3E108</accession>
<evidence type="ECO:0000256" key="6">
    <source>
        <dbReference type="ARBA" id="ARBA00022729"/>
    </source>
</evidence>
<evidence type="ECO:0000256" key="10">
    <source>
        <dbReference type="ARBA" id="ARBA00022840"/>
    </source>
</evidence>
<evidence type="ECO:0000259" key="21">
    <source>
        <dbReference type="PROSITE" id="PS50011"/>
    </source>
</evidence>
<evidence type="ECO:0000256" key="19">
    <source>
        <dbReference type="PROSITE-ProRule" id="PRU10141"/>
    </source>
</evidence>
<dbReference type="GO" id="GO:0005524">
    <property type="term" value="F:ATP binding"/>
    <property type="evidence" value="ECO:0007669"/>
    <property type="project" value="UniProtKB-UniRule"/>
</dbReference>
<dbReference type="Gene3D" id="3.30.200.20">
    <property type="entry name" value="Phosphorylase Kinase, domain 1"/>
    <property type="match status" value="1"/>
</dbReference>
<dbReference type="Gene3D" id="2.90.10.10">
    <property type="entry name" value="Bulb-type lectin domain"/>
    <property type="match status" value="2"/>
</dbReference>
<comment type="caution">
    <text evidence="23">The sequence shown here is derived from an EMBL/GenBank/DDBJ whole genome shotgun (WGS) entry which is preliminary data.</text>
</comment>
<evidence type="ECO:0000256" key="5">
    <source>
        <dbReference type="ARBA" id="ARBA00022692"/>
    </source>
</evidence>
<dbReference type="InterPro" id="IPR001480">
    <property type="entry name" value="Bulb-type_lectin_dom"/>
</dbReference>
<keyword evidence="8 18" id="KW-0547">Nucleotide-binding</keyword>
<evidence type="ECO:0000256" key="14">
    <source>
        <dbReference type="ARBA" id="ARBA00023170"/>
    </source>
</evidence>
<feature type="transmembrane region" description="Helical" evidence="20">
    <location>
        <begin position="56"/>
        <end position="75"/>
    </location>
</feature>
<gene>
    <name evidence="23" type="ORF">CASFOL_008595</name>
</gene>
<dbReference type="SMART" id="SM00220">
    <property type="entry name" value="S_TKc"/>
    <property type="match status" value="1"/>
</dbReference>
<dbReference type="Pfam" id="PF00069">
    <property type="entry name" value="Pkinase"/>
    <property type="match status" value="1"/>
</dbReference>
<dbReference type="PANTHER" id="PTHR47976">
    <property type="entry name" value="G-TYPE LECTIN S-RECEPTOR-LIKE SERINE/THREONINE-PROTEIN KINASE SD2-5"/>
    <property type="match status" value="1"/>
</dbReference>
<keyword evidence="10 18" id="KW-0067">ATP-binding</keyword>
<feature type="domain" description="Protein kinase" evidence="21">
    <location>
        <begin position="562"/>
        <end position="836"/>
    </location>
</feature>
<dbReference type="Pfam" id="PF00954">
    <property type="entry name" value="S_locus_glycop"/>
    <property type="match status" value="1"/>
</dbReference>
<dbReference type="PANTHER" id="PTHR47976:SF15">
    <property type="entry name" value="G-TYPE LECTIN S-RECEPTOR-LIKE SERINE_THREONINE-PROTEIN KINASE RLK1"/>
    <property type="match status" value="1"/>
</dbReference>
<comment type="subcellular location">
    <subcellularLocation>
        <location evidence="1">Membrane</location>
        <topology evidence="1">Single-pass type I membrane protein</topology>
    </subcellularLocation>
</comment>
<feature type="transmembrane region" description="Helical" evidence="20">
    <location>
        <begin position="504"/>
        <end position="534"/>
    </location>
</feature>
<keyword evidence="11 20" id="KW-1133">Transmembrane helix</keyword>
<keyword evidence="7" id="KW-0430">Lectin</keyword>
<keyword evidence="15" id="KW-0325">Glycoprotein</keyword>
<keyword evidence="3" id="KW-0245">EGF-like domain</keyword>
<evidence type="ECO:0000256" key="17">
    <source>
        <dbReference type="ARBA" id="ARBA00048679"/>
    </source>
</evidence>
<keyword evidence="5 20" id="KW-0812">Transmembrane</keyword>
<dbReference type="InterPro" id="IPR008271">
    <property type="entry name" value="Ser/Thr_kinase_AS"/>
</dbReference>
<dbReference type="AlphaFoldDB" id="A0ABD3E108"/>
<dbReference type="PIRSF" id="PIRSF000641">
    <property type="entry name" value="SRK"/>
    <property type="match status" value="1"/>
</dbReference>
<comment type="catalytic activity">
    <reaction evidence="16 18">
        <text>L-threonyl-[protein] + ATP = O-phospho-L-threonyl-[protein] + ADP + H(+)</text>
        <dbReference type="Rhea" id="RHEA:46608"/>
        <dbReference type="Rhea" id="RHEA-COMP:11060"/>
        <dbReference type="Rhea" id="RHEA-COMP:11605"/>
        <dbReference type="ChEBI" id="CHEBI:15378"/>
        <dbReference type="ChEBI" id="CHEBI:30013"/>
        <dbReference type="ChEBI" id="CHEBI:30616"/>
        <dbReference type="ChEBI" id="CHEBI:61977"/>
        <dbReference type="ChEBI" id="CHEBI:456216"/>
        <dbReference type="EC" id="2.7.11.1"/>
    </reaction>
</comment>
<dbReference type="Pfam" id="PF01453">
    <property type="entry name" value="B_lectin"/>
    <property type="match status" value="1"/>
</dbReference>
<dbReference type="InterPro" id="IPR011009">
    <property type="entry name" value="Kinase-like_dom_sf"/>
</dbReference>
<dbReference type="CDD" id="cd14066">
    <property type="entry name" value="STKc_IRAK"/>
    <property type="match status" value="1"/>
</dbReference>
<dbReference type="SUPFAM" id="SSF56112">
    <property type="entry name" value="Protein kinase-like (PK-like)"/>
    <property type="match status" value="1"/>
</dbReference>
<dbReference type="SMART" id="SM00108">
    <property type="entry name" value="B_lectin"/>
    <property type="match status" value="1"/>
</dbReference>
<evidence type="ECO:0000313" key="24">
    <source>
        <dbReference type="Proteomes" id="UP001632038"/>
    </source>
</evidence>
<comment type="similarity">
    <text evidence="18">Belongs to the protein kinase superfamily. Ser/Thr protein kinase family.</text>
</comment>
<evidence type="ECO:0000256" key="20">
    <source>
        <dbReference type="SAM" id="Phobius"/>
    </source>
</evidence>
<keyword evidence="12 20" id="KW-0472">Membrane</keyword>
<dbReference type="InterPro" id="IPR036426">
    <property type="entry name" value="Bulb-type_lectin_dom_sf"/>
</dbReference>
<feature type="binding site" evidence="19">
    <location>
        <position position="593"/>
    </location>
    <ligand>
        <name>ATP</name>
        <dbReference type="ChEBI" id="CHEBI:30616"/>
    </ligand>
</feature>
<dbReference type="PROSITE" id="PS00107">
    <property type="entry name" value="PROTEIN_KINASE_ATP"/>
    <property type="match status" value="1"/>
</dbReference>
<dbReference type="EMBL" id="JAVIJP010000009">
    <property type="protein sequence ID" value="KAL3647627.1"/>
    <property type="molecule type" value="Genomic_DNA"/>
</dbReference>
<evidence type="ECO:0000259" key="22">
    <source>
        <dbReference type="PROSITE" id="PS50927"/>
    </source>
</evidence>
<protein>
    <recommendedName>
        <fullName evidence="18">Receptor-like serine/threonine-protein kinase</fullName>
        <ecNumber evidence="18">2.7.11.1</ecNumber>
    </recommendedName>
</protein>
<proteinExistence type="inferred from homology"/>
<organism evidence="23 24">
    <name type="scientific">Castilleja foliolosa</name>
    <dbReference type="NCBI Taxonomy" id="1961234"/>
    <lineage>
        <taxon>Eukaryota</taxon>
        <taxon>Viridiplantae</taxon>
        <taxon>Streptophyta</taxon>
        <taxon>Embryophyta</taxon>
        <taxon>Tracheophyta</taxon>
        <taxon>Spermatophyta</taxon>
        <taxon>Magnoliopsida</taxon>
        <taxon>eudicotyledons</taxon>
        <taxon>Gunneridae</taxon>
        <taxon>Pentapetalae</taxon>
        <taxon>asterids</taxon>
        <taxon>lamiids</taxon>
        <taxon>Lamiales</taxon>
        <taxon>Orobanchaceae</taxon>
        <taxon>Pedicularideae</taxon>
        <taxon>Castillejinae</taxon>
        <taxon>Castilleja</taxon>
    </lineage>
</organism>
<evidence type="ECO:0000256" key="3">
    <source>
        <dbReference type="ARBA" id="ARBA00022536"/>
    </source>
</evidence>
<evidence type="ECO:0000256" key="18">
    <source>
        <dbReference type="PIRNR" id="PIRNR000641"/>
    </source>
</evidence>
<evidence type="ECO:0000256" key="15">
    <source>
        <dbReference type="ARBA" id="ARBA00023180"/>
    </source>
</evidence>
<keyword evidence="14" id="KW-0675">Receptor</keyword>
<dbReference type="InterPro" id="IPR024171">
    <property type="entry name" value="SRK-like_kinase"/>
</dbReference>
<evidence type="ECO:0000256" key="4">
    <source>
        <dbReference type="ARBA" id="ARBA00022679"/>
    </source>
</evidence>
<dbReference type="InterPro" id="IPR017441">
    <property type="entry name" value="Protein_kinase_ATP_BS"/>
</dbReference>
<evidence type="ECO:0000256" key="7">
    <source>
        <dbReference type="ARBA" id="ARBA00022734"/>
    </source>
</evidence>
<evidence type="ECO:0000256" key="8">
    <source>
        <dbReference type="ARBA" id="ARBA00022741"/>
    </source>
</evidence>
<keyword evidence="9 18" id="KW-0418">Kinase</keyword>
<dbReference type="PROSITE" id="PS50011">
    <property type="entry name" value="PROTEIN_KINASE_DOM"/>
    <property type="match status" value="1"/>
</dbReference>